<dbReference type="OrthoDB" id="10026202at2759"/>
<feature type="compositionally biased region" description="Pro residues" evidence="1">
    <location>
        <begin position="193"/>
        <end position="203"/>
    </location>
</feature>
<dbReference type="Pfam" id="PF15706">
    <property type="entry name" value="TMEM132_C"/>
    <property type="match status" value="1"/>
</dbReference>
<dbReference type="InterPro" id="IPR026307">
    <property type="entry name" value="TMEM132"/>
</dbReference>
<dbReference type="PANTHER" id="PTHR13388">
    <property type="entry name" value="DETONATOR, ISOFORM E"/>
    <property type="match status" value="1"/>
</dbReference>
<accession>A0A0T6B7A4</accession>
<feature type="compositionally biased region" description="Basic residues" evidence="1">
    <location>
        <begin position="246"/>
        <end position="258"/>
    </location>
</feature>
<feature type="compositionally biased region" description="Polar residues" evidence="1">
    <location>
        <begin position="164"/>
        <end position="184"/>
    </location>
</feature>
<comment type="caution">
    <text evidence="4">The sequence shown here is derived from an EMBL/GenBank/DDBJ whole genome shotgun (WGS) entry which is preliminary data.</text>
</comment>
<evidence type="ECO:0000256" key="1">
    <source>
        <dbReference type="SAM" id="MobiDB-lite"/>
    </source>
</evidence>
<evidence type="ECO:0000313" key="4">
    <source>
        <dbReference type="EMBL" id="KRT83247.1"/>
    </source>
</evidence>
<feature type="non-terminal residue" evidence="4">
    <location>
        <position position="1"/>
    </location>
</feature>
<keyword evidence="2" id="KW-0812">Transmembrane</keyword>
<dbReference type="AlphaFoldDB" id="A0A0T6B7A4"/>
<feature type="domain" description="Transmembrane protein TMEM132 C-terminal" evidence="3">
    <location>
        <begin position="6"/>
        <end position="102"/>
    </location>
</feature>
<protein>
    <recommendedName>
        <fullName evidence="3">Transmembrane protein TMEM132 C-terminal domain-containing protein</fullName>
    </recommendedName>
</protein>
<name>A0A0T6B7A4_9SCAR</name>
<keyword evidence="2" id="KW-1133">Transmembrane helix</keyword>
<proteinExistence type="predicted"/>
<evidence type="ECO:0000256" key="2">
    <source>
        <dbReference type="SAM" id="Phobius"/>
    </source>
</evidence>
<sequence length="419" mass="46864">EPNVQARQYQGNKGVTRHQAPMLMTPLEISMYVLLATFCFAIVVFVVSCVVYASKFKPSEVGIDGMRAAPVSSSNSVTHRDSRKPRETTTNVHDWVWLGRATLDHSNRNSTVNNNTTEMRITTNPLNMNYCEPEDCVVTSFSNPTHIELPSRPAENPPPKPVIDSSTYCKSKSGRNPSSSNTSTDELEIWNKPTPPPPLPPHGIPQIEKQKEIKKQDVIEEYKPPVPPHRNIGITTQASSVEASPTRKHHHHHHHRNARPQLEPGKSKYESRPQPEYGNRYSTRNDEIVVECEPQEPKRSVFEFDDDLPVAPVSVAAANTAAERQSPPPAVIAIAKSSNNNEQDAQFVQYSKSPTRSSLNPRNSGEIKKATIIGNPMYSTEDQPQEENTAELSGLDGLQLDMDYDQIMHYFENLKESNA</sequence>
<organism evidence="4 5">
    <name type="scientific">Oryctes borbonicus</name>
    <dbReference type="NCBI Taxonomy" id="1629725"/>
    <lineage>
        <taxon>Eukaryota</taxon>
        <taxon>Metazoa</taxon>
        <taxon>Ecdysozoa</taxon>
        <taxon>Arthropoda</taxon>
        <taxon>Hexapoda</taxon>
        <taxon>Insecta</taxon>
        <taxon>Pterygota</taxon>
        <taxon>Neoptera</taxon>
        <taxon>Endopterygota</taxon>
        <taxon>Coleoptera</taxon>
        <taxon>Polyphaga</taxon>
        <taxon>Scarabaeiformia</taxon>
        <taxon>Scarabaeidae</taxon>
        <taxon>Dynastinae</taxon>
        <taxon>Oryctes</taxon>
    </lineage>
</organism>
<gene>
    <name evidence="4" type="ORF">AMK59_4704</name>
</gene>
<evidence type="ECO:0000259" key="3">
    <source>
        <dbReference type="Pfam" id="PF15706"/>
    </source>
</evidence>
<dbReference type="PANTHER" id="PTHR13388:SF11">
    <property type="entry name" value="DETONATOR, ISOFORM E"/>
    <property type="match status" value="1"/>
</dbReference>
<reference evidence="4 5" key="1">
    <citation type="submission" date="2015-09" db="EMBL/GenBank/DDBJ databases">
        <title>Draft genome of the scarab beetle Oryctes borbonicus.</title>
        <authorList>
            <person name="Meyer J.M."/>
            <person name="Markov G.V."/>
            <person name="Baskaran P."/>
            <person name="Herrmann M."/>
            <person name="Sommer R.J."/>
            <person name="Roedelsperger C."/>
        </authorList>
    </citation>
    <scope>NUCLEOTIDE SEQUENCE [LARGE SCALE GENOMIC DNA]</scope>
    <source>
        <strain evidence="4">OB123</strain>
        <tissue evidence="4">Whole animal</tissue>
    </source>
</reference>
<feature type="region of interest" description="Disordered" evidence="1">
    <location>
        <begin position="147"/>
        <end position="205"/>
    </location>
</feature>
<dbReference type="InterPro" id="IPR031436">
    <property type="entry name" value="TMEM132_C"/>
</dbReference>
<dbReference type="EMBL" id="LJIG01009354">
    <property type="protein sequence ID" value="KRT83247.1"/>
    <property type="molecule type" value="Genomic_DNA"/>
</dbReference>
<keyword evidence="2" id="KW-0472">Membrane</keyword>
<evidence type="ECO:0000313" key="5">
    <source>
        <dbReference type="Proteomes" id="UP000051574"/>
    </source>
</evidence>
<feature type="region of interest" description="Disordered" evidence="1">
    <location>
        <begin position="239"/>
        <end position="282"/>
    </location>
</feature>
<keyword evidence="5" id="KW-1185">Reference proteome</keyword>
<dbReference type="Proteomes" id="UP000051574">
    <property type="component" value="Unassembled WGS sequence"/>
</dbReference>
<feature type="transmembrane region" description="Helical" evidence="2">
    <location>
        <begin position="29"/>
        <end position="53"/>
    </location>
</feature>